<evidence type="ECO:0000313" key="7">
    <source>
        <dbReference type="EnsemblMetazoa" id="CapteP112881"/>
    </source>
</evidence>
<evidence type="ECO:0000313" key="8">
    <source>
        <dbReference type="Proteomes" id="UP000014760"/>
    </source>
</evidence>
<dbReference type="OrthoDB" id="5920068at2759"/>
<feature type="transmembrane region" description="Helical" evidence="4">
    <location>
        <begin position="315"/>
        <end position="335"/>
    </location>
</feature>
<name>R7VB26_CAPTE</name>
<dbReference type="Proteomes" id="UP000014760">
    <property type="component" value="Unassembled WGS sequence"/>
</dbReference>
<evidence type="ECO:0000256" key="3">
    <source>
        <dbReference type="ARBA" id="ARBA00023315"/>
    </source>
</evidence>
<keyword evidence="4" id="KW-0812">Transmembrane</keyword>
<keyword evidence="2" id="KW-0808">Transferase</keyword>
<evidence type="ECO:0000313" key="6">
    <source>
        <dbReference type="EMBL" id="ELU12910.1"/>
    </source>
</evidence>
<dbReference type="InterPro" id="IPR032098">
    <property type="entry name" value="Acyltransf_C"/>
</dbReference>
<dbReference type="GO" id="GO:0036149">
    <property type="term" value="P:phosphatidylinositol acyl-chain remodeling"/>
    <property type="evidence" value="ECO:0007669"/>
    <property type="project" value="TreeGrafter"/>
</dbReference>
<evidence type="ECO:0000256" key="4">
    <source>
        <dbReference type="SAM" id="Phobius"/>
    </source>
</evidence>
<dbReference type="AlphaFoldDB" id="R7VB26"/>
<dbReference type="PANTHER" id="PTHR10983:SF2">
    <property type="entry name" value="ACYL-COA:LYSOPHOSPHATIDYLGLYCEROL ACYLTRANSFERASE 1"/>
    <property type="match status" value="1"/>
</dbReference>
<dbReference type="SMART" id="SM00563">
    <property type="entry name" value="PlsC"/>
    <property type="match status" value="1"/>
</dbReference>
<dbReference type="InterPro" id="IPR002123">
    <property type="entry name" value="Plipid/glycerol_acylTrfase"/>
</dbReference>
<dbReference type="OMA" id="RDWMYSV"/>
<dbReference type="PANTHER" id="PTHR10983">
    <property type="entry name" value="1-ACYLGLYCEROL-3-PHOSPHATE ACYLTRANSFERASE-RELATED"/>
    <property type="match status" value="1"/>
</dbReference>
<dbReference type="EnsemblMetazoa" id="CapteT112881">
    <property type="protein sequence ID" value="CapteP112881"/>
    <property type="gene ID" value="CapteG112881"/>
</dbReference>
<dbReference type="SUPFAM" id="SSF69593">
    <property type="entry name" value="Glycerol-3-phosphate (1)-acyltransferase"/>
    <property type="match status" value="1"/>
</dbReference>
<feature type="domain" description="Phospholipid/glycerol acyltransferase" evidence="5">
    <location>
        <begin position="88"/>
        <end position="206"/>
    </location>
</feature>
<evidence type="ECO:0000256" key="2">
    <source>
        <dbReference type="ARBA" id="ARBA00022679"/>
    </source>
</evidence>
<evidence type="ECO:0000259" key="5">
    <source>
        <dbReference type="SMART" id="SM00563"/>
    </source>
</evidence>
<reference evidence="7" key="3">
    <citation type="submission" date="2015-06" db="UniProtKB">
        <authorList>
            <consortium name="EnsemblMetazoa"/>
        </authorList>
    </citation>
    <scope>IDENTIFICATION</scope>
</reference>
<evidence type="ECO:0000256" key="1">
    <source>
        <dbReference type="ARBA" id="ARBA00008655"/>
    </source>
</evidence>
<organism evidence="6">
    <name type="scientific">Capitella teleta</name>
    <name type="common">Polychaete worm</name>
    <dbReference type="NCBI Taxonomy" id="283909"/>
    <lineage>
        <taxon>Eukaryota</taxon>
        <taxon>Metazoa</taxon>
        <taxon>Spiralia</taxon>
        <taxon>Lophotrochozoa</taxon>
        <taxon>Annelida</taxon>
        <taxon>Polychaeta</taxon>
        <taxon>Sedentaria</taxon>
        <taxon>Scolecida</taxon>
        <taxon>Capitellidae</taxon>
        <taxon>Capitella</taxon>
    </lineage>
</organism>
<dbReference type="EMBL" id="AMQN01000780">
    <property type="status" value="NOT_ANNOTATED_CDS"/>
    <property type="molecule type" value="Genomic_DNA"/>
</dbReference>
<keyword evidence="8" id="KW-1185">Reference proteome</keyword>
<gene>
    <name evidence="6" type="ORF">CAPTEDRAFT_112881</name>
</gene>
<comment type="similarity">
    <text evidence="1">Belongs to the 1-acyl-sn-glycerol-3-phosphate acyltransferase family.</text>
</comment>
<dbReference type="CDD" id="cd07990">
    <property type="entry name" value="LPLAT_LCLAT1-like"/>
    <property type="match status" value="1"/>
</dbReference>
<dbReference type="GO" id="GO:0005783">
    <property type="term" value="C:endoplasmic reticulum"/>
    <property type="evidence" value="ECO:0007669"/>
    <property type="project" value="TreeGrafter"/>
</dbReference>
<reference evidence="6 8" key="2">
    <citation type="journal article" date="2013" name="Nature">
        <title>Insights into bilaterian evolution from three spiralian genomes.</title>
        <authorList>
            <person name="Simakov O."/>
            <person name="Marletaz F."/>
            <person name="Cho S.J."/>
            <person name="Edsinger-Gonzales E."/>
            <person name="Havlak P."/>
            <person name="Hellsten U."/>
            <person name="Kuo D.H."/>
            <person name="Larsson T."/>
            <person name="Lv J."/>
            <person name="Arendt D."/>
            <person name="Savage R."/>
            <person name="Osoegawa K."/>
            <person name="de Jong P."/>
            <person name="Grimwood J."/>
            <person name="Chapman J.A."/>
            <person name="Shapiro H."/>
            <person name="Aerts A."/>
            <person name="Otillar R.P."/>
            <person name="Terry A.Y."/>
            <person name="Boore J.L."/>
            <person name="Grigoriev I.V."/>
            <person name="Lindberg D.R."/>
            <person name="Seaver E.C."/>
            <person name="Weisblat D.A."/>
            <person name="Putnam N.H."/>
            <person name="Rokhsar D.S."/>
        </authorList>
    </citation>
    <scope>NUCLEOTIDE SEQUENCE</scope>
    <source>
        <strain evidence="6 8">I ESC-2004</strain>
    </source>
</reference>
<keyword evidence="4" id="KW-0472">Membrane</keyword>
<feature type="transmembrane region" description="Helical" evidence="4">
    <location>
        <begin position="52"/>
        <end position="73"/>
    </location>
</feature>
<keyword evidence="3" id="KW-0012">Acyltransferase</keyword>
<dbReference type="EMBL" id="KB295623">
    <property type="protein sequence ID" value="ELU12910.1"/>
    <property type="molecule type" value="Genomic_DNA"/>
</dbReference>
<sequence length="342" mass="39738">MLLRITRAILHGIYVSGIQLIYMPSYLMYMLLLRPLTWFAVTTPLYWRFEGYIHSVMTYMFATWAVFTGHTIVEVGDDLRPCCTGDRVILMSNHQSAMDIPIIAAVMAGANKGVVKRYYSWIMHKMFFYTHFGVVGQIRGDFFIETGKEVRELQPKLLAQYVKDVFLERGRRWLVVFPEGGFLHKRLKDSQQYAKKHDLPILEHTTLPRLGAMKALFSAMPRDNSWVIDTTIAYPQGKCLDLHHMTFAWHKPCSTIVHHRKYHLSEIPTDDANLTQWLYDRYAEKDKLLKDYYATGELPASENGRAPFYLTTKPWLAGILAVVQIASLYFVIYLIKFPFSFL</sequence>
<protein>
    <recommendedName>
        <fullName evidence="5">Phospholipid/glycerol acyltransferase domain-containing protein</fullName>
    </recommendedName>
</protein>
<accession>R7VB26</accession>
<keyword evidence="4" id="KW-1133">Transmembrane helix</keyword>
<dbReference type="Pfam" id="PF01553">
    <property type="entry name" value="Acyltransferase"/>
    <property type="match status" value="1"/>
</dbReference>
<reference evidence="8" key="1">
    <citation type="submission" date="2012-12" db="EMBL/GenBank/DDBJ databases">
        <authorList>
            <person name="Hellsten U."/>
            <person name="Grimwood J."/>
            <person name="Chapman J.A."/>
            <person name="Shapiro H."/>
            <person name="Aerts A."/>
            <person name="Otillar R.P."/>
            <person name="Terry A.Y."/>
            <person name="Boore J.L."/>
            <person name="Simakov O."/>
            <person name="Marletaz F."/>
            <person name="Cho S.-J."/>
            <person name="Edsinger-Gonzales E."/>
            <person name="Havlak P."/>
            <person name="Kuo D.-H."/>
            <person name="Larsson T."/>
            <person name="Lv J."/>
            <person name="Arendt D."/>
            <person name="Savage R."/>
            <person name="Osoegawa K."/>
            <person name="de Jong P."/>
            <person name="Lindberg D.R."/>
            <person name="Seaver E.C."/>
            <person name="Weisblat D.A."/>
            <person name="Putnam N.H."/>
            <person name="Grigoriev I.V."/>
            <person name="Rokhsar D.S."/>
        </authorList>
    </citation>
    <scope>NUCLEOTIDE SEQUENCE</scope>
    <source>
        <strain evidence="8">I ESC-2004</strain>
    </source>
</reference>
<dbReference type="GO" id="GO:0016746">
    <property type="term" value="F:acyltransferase activity"/>
    <property type="evidence" value="ECO:0007669"/>
    <property type="project" value="UniProtKB-KW"/>
</dbReference>
<dbReference type="Pfam" id="PF16076">
    <property type="entry name" value="Acyltransf_C"/>
    <property type="match status" value="1"/>
</dbReference>
<feature type="transmembrane region" description="Helical" evidence="4">
    <location>
        <begin position="12"/>
        <end position="32"/>
    </location>
</feature>
<proteinExistence type="inferred from homology"/>
<dbReference type="STRING" id="283909.R7VB26"/>
<dbReference type="HOGENOM" id="CLU_046804_2_0_1"/>